<protein>
    <recommendedName>
        <fullName evidence="4">DUF2269 family protein</fullName>
    </recommendedName>
</protein>
<dbReference type="EMBL" id="BASZ01000001">
    <property type="protein sequence ID" value="GAD47813.1"/>
    <property type="molecule type" value="Genomic_DNA"/>
</dbReference>
<feature type="transmembrane region" description="Helical" evidence="1">
    <location>
        <begin position="96"/>
        <end position="121"/>
    </location>
</feature>
<comment type="caution">
    <text evidence="2">The sequence shown here is derived from an EMBL/GenBank/DDBJ whole genome shotgun (WGS) entry which is preliminary data.</text>
</comment>
<evidence type="ECO:0000256" key="1">
    <source>
        <dbReference type="SAM" id="Phobius"/>
    </source>
</evidence>
<accession>U2ZZ92</accession>
<feature type="transmembrane region" description="Helical" evidence="1">
    <location>
        <begin position="147"/>
        <end position="169"/>
    </location>
</feature>
<dbReference type="AlphaFoldDB" id="U2ZZ92"/>
<dbReference type="KEGG" id="ntd:EGO55_14210"/>
<name>U2ZZ92_9SPHN</name>
<keyword evidence="3" id="KW-1185">Reference proteome</keyword>
<keyword evidence="1" id="KW-0812">Transmembrane</keyword>
<reference evidence="2 3" key="1">
    <citation type="submission" date="2013-09" db="EMBL/GenBank/DDBJ databases">
        <title>Whole genome shotgun sequence of Novosphingobium tardaugens NBRC 16725.</title>
        <authorList>
            <person name="Isaki S."/>
            <person name="Hosoyama A."/>
            <person name="Tsuchikane K."/>
            <person name="Katsumata H."/>
            <person name="Ando Y."/>
            <person name="Yamazaki S."/>
            <person name="Fujita N."/>
        </authorList>
    </citation>
    <scope>NUCLEOTIDE SEQUENCE [LARGE SCALE GENOMIC DNA]</scope>
    <source>
        <strain evidence="2 3">NBRC 16725</strain>
    </source>
</reference>
<keyword evidence="1" id="KW-1133">Transmembrane helix</keyword>
<gene>
    <name evidence="2" type="ORF">NT2_01_05870</name>
</gene>
<sequence length="173" mass="20121">MDAIRNFLSEHYLQLKFLHLTAVMIWVWSTSVAYAFYLVPVFKAWRRNPDDVEIIRLRNWVMERFDQGAIYEHIALPVVLVTGPLLFWAGGFNSGVGWLMLKLLIVVGLFIPIEIVDYYLAHFGGAKHRFREAGDWEGYERALHRHWWFLLVTSPAVMIAGVLVLFLAITKPF</sequence>
<evidence type="ECO:0000313" key="3">
    <source>
        <dbReference type="Proteomes" id="UP000016568"/>
    </source>
</evidence>
<keyword evidence="1" id="KW-0472">Membrane</keyword>
<organism evidence="2 3">
    <name type="scientific">Caenibius tardaugens NBRC 16725</name>
    <dbReference type="NCBI Taxonomy" id="1219035"/>
    <lineage>
        <taxon>Bacteria</taxon>
        <taxon>Pseudomonadati</taxon>
        <taxon>Pseudomonadota</taxon>
        <taxon>Alphaproteobacteria</taxon>
        <taxon>Sphingomonadales</taxon>
        <taxon>Erythrobacteraceae</taxon>
        <taxon>Caenibius</taxon>
    </lineage>
</organism>
<dbReference type="OrthoDB" id="8478445at2"/>
<proteinExistence type="predicted"/>
<feature type="transmembrane region" description="Helical" evidence="1">
    <location>
        <begin position="17"/>
        <end position="39"/>
    </location>
</feature>
<dbReference type="eggNOG" id="ENOG5033FUT">
    <property type="taxonomic scope" value="Bacteria"/>
</dbReference>
<evidence type="ECO:0000313" key="2">
    <source>
        <dbReference type="EMBL" id="GAD47813.1"/>
    </source>
</evidence>
<dbReference type="Proteomes" id="UP000016568">
    <property type="component" value="Unassembled WGS sequence"/>
</dbReference>
<evidence type="ECO:0008006" key="4">
    <source>
        <dbReference type="Google" id="ProtNLM"/>
    </source>
</evidence>
<dbReference type="RefSeq" id="WP_021688720.1">
    <property type="nucleotide sequence ID" value="NZ_BASZ01000001.1"/>
</dbReference>
<feature type="transmembrane region" description="Helical" evidence="1">
    <location>
        <begin position="70"/>
        <end position="90"/>
    </location>
</feature>